<feature type="transmembrane region" description="Helical" evidence="2">
    <location>
        <begin position="130"/>
        <end position="154"/>
    </location>
</feature>
<reference evidence="3" key="1">
    <citation type="submission" date="2025-08" db="UniProtKB">
        <authorList>
            <consortium name="Ensembl"/>
        </authorList>
    </citation>
    <scope>IDENTIFICATION</scope>
</reference>
<dbReference type="GeneTree" id="ENSGT00990000206076"/>
<feature type="region of interest" description="Disordered" evidence="1">
    <location>
        <begin position="1"/>
        <end position="20"/>
    </location>
</feature>
<feature type="compositionally biased region" description="Polar residues" evidence="1">
    <location>
        <begin position="1"/>
        <end position="16"/>
    </location>
</feature>
<reference evidence="3" key="2">
    <citation type="submission" date="2025-09" db="UniProtKB">
        <authorList>
            <consortium name="Ensembl"/>
        </authorList>
    </citation>
    <scope>IDENTIFICATION</scope>
</reference>
<dbReference type="Proteomes" id="UP000472277">
    <property type="component" value="Chromosome 38"/>
</dbReference>
<evidence type="ECO:0000313" key="3">
    <source>
        <dbReference type="Ensembl" id="ENSSTUP00000097707.1"/>
    </source>
</evidence>
<dbReference type="AlphaFoldDB" id="A0A674DNZ1"/>
<name>A0A674DNZ1_SALTR</name>
<proteinExistence type="predicted"/>
<keyword evidence="2" id="KW-0812">Transmembrane</keyword>
<sequence length="195" mass="22768">MDPTSSSLFTFTSRPPDSSPPHLLTSRYLHSRWPSHQKPAVFSWWFCWEFVYSSMELSTFQVPDANAQEPLCILRKSLMTLKSLKRPITATLLKSCKYCIHLSRKWFLSLFVFVCFFLTLTYDMTSPLSALYQLCDTSINCVYVWFVIFSVTLAEDGARRCLNPVGRKAMFFVNCWNKINKDDKQKKRCLKRKAV</sequence>
<evidence type="ECO:0000313" key="4">
    <source>
        <dbReference type="Proteomes" id="UP000472277"/>
    </source>
</evidence>
<evidence type="ECO:0000256" key="2">
    <source>
        <dbReference type="SAM" id="Phobius"/>
    </source>
</evidence>
<evidence type="ECO:0000256" key="1">
    <source>
        <dbReference type="SAM" id="MobiDB-lite"/>
    </source>
</evidence>
<keyword evidence="4" id="KW-1185">Reference proteome</keyword>
<protein>
    <submittedName>
        <fullName evidence="3">C-X-C motif chemokine 11-like</fullName>
    </submittedName>
</protein>
<feature type="transmembrane region" description="Helical" evidence="2">
    <location>
        <begin position="106"/>
        <end position="124"/>
    </location>
</feature>
<gene>
    <name evidence="3" type="primary">LOC115178506</name>
</gene>
<dbReference type="Ensembl" id="ENSSTUT00000104912.1">
    <property type="protein sequence ID" value="ENSSTUP00000097707.1"/>
    <property type="gene ID" value="ENSSTUG00000043929.1"/>
</dbReference>
<keyword evidence="2" id="KW-0472">Membrane</keyword>
<dbReference type="InParanoid" id="A0A674DNZ1"/>
<accession>A0A674DNZ1</accession>
<keyword evidence="2" id="KW-1133">Transmembrane helix</keyword>
<organism evidence="3 4">
    <name type="scientific">Salmo trutta</name>
    <name type="common">Brown trout</name>
    <dbReference type="NCBI Taxonomy" id="8032"/>
    <lineage>
        <taxon>Eukaryota</taxon>
        <taxon>Metazoa</taxon>
        <taxon>Chordata</taxon>
        <taxon>Craniata</taxon>
        <taxon>Vertebrata</taxon>
        <taxon>Euteleostomi</taxon>
        <taxon>Actinopterygii</taxon>
        <taxon>Neopterygii</taxon>
        <taxon>Teleostei</taxon>
        <taxon>Protacanthopterygii</taxon>
        <taxon>Salmoniformes</taxon>
        <taxon>Salmonidae</taxon>
        <taxon>Salmoninae</taxon>
        <taxon>Salmo</taxon>
    </lineage>
</organism>